<proteinExistence type="predicted"/>
<evidence type="ECO:0000313" key="3">
    <source>
        <dbReference type="Proteomes" id="UP000198779"/>
    </source>
</evidence>
<dbReference type="SUPFAM" id="SSF55166">
    <property type="entry name" value="Hedgehog/DD-peptidase"/>
    <property type="match status" value="1"/>
</dbReference>
<evidence type="ECO:0000259" key="1">
    <source>
        <dbReference type="Pfam" id="PF08291"/>
    </source>
</evidence>
<dbReference type="STRING" id="645274.SAMN04487901_106141"/>
<dbReference type="InterPro" id="IPR009045">
    <property type="entry name" value="Zn_M74/Hedgehog-like"/>
</dbReference>
<dbReference type="InterPro" id="IPR013230">
    <property type="entry name" value="Peptidase_M15A_C"/>
</dbReference>
<dbReference type="Proteomes" id="UP000198779">
    <property type="component" value="Unassembled WGS sequence"/>
</dbReference>
<dbReference type="RefSeq" id="WP_176944274.1">
    <property type="nucleotide sequence ID" value="NZ_FNCQ01000006.1"/>
</dbReference>
<dbReference type="AlphaFoldDB" id="A0A1G7VX10"/>
<evidence type="ECO:0000313" key="2">
    <source>
        <dbReference type="EMBL" id="SDG63420.1"/>
    </source>
</evidence>
<sequence length="191" mass="21609">MNSNIYLSPHFKLNEFTKSRTASQHGIDNAPPPEAVENLRALCIHTLEPLREALGIPIIITSGYRCKVLNERITHHSATSQHMQGEAADFVVQGSKFKVQGSKIKVQGSKINALTGSSKLKEQGENHRELLIKAFRTIILNDNIDFDQLIIYPSFIHVSYESRDKNRHRITKANGHGHYRALTREEALELM</sequence>
<dbReference type="Gene3D" id="3.30.1380.10">
    <property type="match status" value="1"/>
</dbReference>
<keyword evidence="3" id="KW-1185">Reference proteome</keyword>
<feature type="domain" description="Peptidase M15A C-terminal" evidence="1">
    <location>
        <begin position="9"/>
        <end position="98"/>
    </location>
</feature>
<reference evidence="3" key="1">
    <citation type="submission" date="2016-10" db="EMBL/GenBank/DDBJ databases">
        <authorList>
            <person name="Varghese N."/>
            <person name="Submissions S."/>
        </authorList>
    </citation>
    <scope>NUCLEOTIDE SEQUENCE [LARGE SCALE GENOMIC DNA]</scope>
    <source>
        <strain evidence="3">BP1-148</strain>
    </source>
</reference>
<accession>A0A1G7VX10</accession>
<name>A0A1G7VX10_9BACT</name>
<organism evidence="2 3">
    <name type="scientific">Prevotella communis</name>
    <dbReference type="NCBI Taxonomy" id="2913614"/>
    <lineage>
        <taxon>Bacteria</taxon>
        <taxon>Pseudomonadati</taxon>
        <taxon>Bacteroidota</taxon>
        <taxon>Bacteroidia</taxon>
        <taxon>Bacteroidales</taxon>
        <taxon>Prevotellaceae</taxon>
        <taxon>Prevotella</taxon>
    </lineage>
</organism>
<gene>
    <name evidence="2" type="ORF">SAMN04487901_106141</name>
</gene>
<dbReference type="Pfam" id="PF08291">
    <property type="entry name" value="Peptidase_M15_3"/>
    <property type="match status" value="1"/>
</dbReference>
<protein>
    <submittedName>
        <fullName evidence="2">Peptidase M15</fullName>
    </submittedName>
</protein>
<dbReference type="EMBL" id="FNCQ01000006">
    <property type="protein sequence ID" value="SDG63420.1"/>
    <property type="molecule type" value="Genomic_DNA"/>
</dbReference>